<dbReference type="EMBL" id="LAZR01001197">
    <property type="protein sequence ID" value="KKN48892.1"/>
    <property type="molecule type" value="Genomic_DNA"/>
</dbReference>
<name>A0A0F9RGR7_9ZZZZ</name>
<sequence length="282" mass="31266">MSQQDIFYKKILKKLEDGTLILPTLPEVALKVREVIDNPNATAVQLADIIVTDPALSARLLKVANSPLYRGRVPIESIHMAVSRLGLSMVRNIVTSLVMEQMFNTSSKKLEKRLKALWEQSTKVSAQSQVLASKLSKMNTDEAMLAGLIHSIGILPILLEADADGSLENEDRNLEQIVDNLYPRVGAAILRKWEFPESLIEVAAEHRNLNRNSGPEGPDLVDVVQVAYLQSLFDTEKAPDPTTLNKVIAFEKVGADTGLSVYEIDEESEEYLEALALFNMKP</sequence>
<proteinExistence type="predicted"/>
<dbReference type="Pfam" id="PF08668">
    <property type="entry name" value="HDOD"/>
    <property type="match status" value="1"/>
</dbReference>
<dbReference type="AlphaFoldDB" id="A0A0F9RGR7"/>
<dbReference type="PROSITE" id="PS51833">
    <property type="entry name" value="HDOD"/>
    <property type="match status" value="1"/>
</dbReference>
<dbReference type="InterPro" id="IPR052340">
    <property type="entry name" value="RNase_Y/CdgJ"/>
</dbReference>
<organism evidence="2">
    <name type="scientific">marine sediment metagenome</name>
    <dbReference type="NCBI Taxonomy" id="412755"/>
    <lineage>
        <taxon>unclassified sequences</taxon>
        <taxon>metagenomes</taxon>
        <taxon>ecological metagenomes</taxon>
    </lineage>
</organism>
<feature type="domain" description="HDOD" evidence="1">
    <location>
        <begin position="22"/>
        <end position="209"/>
    </location>
</feature>
<evidence type="ECO:0000259" key="1">
    <source>
        <dbReference type="PROSITE" id="PS51833"/>
    </source>
</evidence>
<dbReference type="PANTHER" id="PTHR33525">
    <property type="match status" value="1"/>
</dbReference>
<dbReference type="PANTHER" id="PTHR33525:SF3">
    <property type="entry name" value="RIBONUCLEASE Y"/>
    <property type="match status" value="1"/>
</dbReference>
<evidence type="ECO:0000313" key="2">
    <source>
        <dbReference type="EMBL" id="KKN48892.1"/>
    </source>
</evidence>
<accession>A0A0F9RGR7</accession>
<gene>
    <name evidence="2" type="ORF">LCGC14_0648310</name>
</gene>
<protein>
    <recommendedName>
        <fullName evidence="1">HDOD domain-containing protein</fullName>
    </recommendedName>
</protein>
<reference evidence="2" key="1">
    <citation type="journal article" date="2015" name="Nature">
        <title>Complex archaea that bridge the gap between prokaryotes and eukaryotes.</title>
        <authorList>
            <person name="Spang A."/>
            <person name="Saw J.H."/>
            <person name="Jorgensen S.L."/>
            <person name="Zaremba-Niedzwiedzka K."/>
            <person name="Martijn J."/>
            <person name="Lind A.E."/>
            <person name="van Eijk R."/>
            <person name="Schleper C."/>
            <person name="Guy L."/>
            <person name="Ettema T.J."/>
        </authorList>
    </citation>
    <scope>NUCLEOTIDE SEQUENCE</scope>
</reference>
<dbReference type="InterPro" id="IPR013976">
    <property type="entry name" value="HDOD"/>
</dbReference>
<dbReference type="SUPFAM" id="SSF109604">
    <property type="entry name" value="HD-domain/PDEase-like"/>
    <property type="match status" value="1"/>
</dbReference>
<dbReference type="Gene3D" id="1.10.3210.10">
    <property type="entry name" value="Hypothetical protein af1432"/>
    <property type="match status" value="1"/>
</dbReference>
<comment type="caution">
    <text evidence="2">The sequence shown here is derived from an EMBL/GenBank/DDBJ whole genome shotgun (WGS) entry which is preliminary data.</text>
</comment>